<proteinExistence type="predicted"/>
<sequence length="129" mass="15098">MSVALYTLMFLGVCFFTWRNFMKNKELAISVAERSANKYNLDLLDDTVCLRKINIKLKNYKIAIYRIYSFDYNTLTSSERFRAYIVLRNGKLDDIVISEYEKADIVKENIGSEQVSPKQAINNIIKFDE</sequence>
<reference evidence="1 2" key="1">
    <citation type="submission" date="2019-03" db="EMBL/GenBank/DDBJ databases">
        <title>Complete Genome Sequence of Allofrancisella inopinata Strain SYSU YG23 Isolated from Water-Cooling Systems in China.</title>
        <authorList>
            <person name="Ohrman C."/>
            <person name="Uneklint I."/>
            <person name="Sjodin A."/>
        </authorList>
    </citation>
    <scope>NUCLEOTIDE SEQUENCE [LARGE SCALE GENOMIC DNA]</scope>
    <source>
        <strain evidence="1 2">SYSU YG23</strain>
    </source>
</reference>
<dbReference type="Pfam" id="PF11743">
    <property type="entry name" value="DUF3301"/>
    <property type="match status" value="1"/>
</dbReference>
<gene>
    <name evidence="1" type="ORF">E4K63_05265</name>
</gene>
<protein>
    <submittedName>
        <fullName evidence="1">DUF3301 domain-containing protein</fullName>
    </submittedName>
</protein>
<dbReference type="RefSeq" id="WP_133940421.1">
    <property type="nucleotide sequence ID" value="NZ_CP038241.1"/>
</dbReference>
<dbReference type="KEGG" id="aii:E4K63_05265"/>
<dbReference type="Proteomes" id="UP000502004">
    <property type="component" value="Chromosome"/>
</dbReference>
<dbReference type="InterPro" id="IPR021732">
    <property type="entry name" value="DUF3301"/>
</dbReference>
<name>A0AAE7CQV8_9GAMM</name>
<evidence type="ECO:0000313" key="2">
    <source>
        <dbReference type="Proteomes" id="UP000502004"/>
    </source>
</evidence>
<accession>A0AAE7CQV8</accession>
<organism evidence="1 2">
    <name type="scientific">Allofrancisella inopinata</name>
    <dbReference type="NCBI Taxonomy" id="1085647"/>
    <lineage>
        <taxon>Bacteria</taxon>
        <taxon>Pseudomonadati</taxon>
        <taxon>Pseudomonadota</taxon>
        <taxon>Gammaproteobacteria</taxon>
        <taxon>Thiotrichales</taxon>
        <taxon>Francisellaceae</taxon>
        <taxon>Allofrancisella</taxon>
    </lineage>
</organism>
<dbReference type="EMBL" id="CP038241">
    <property type="protein sequence ID" value="QIV96271.1"/>
    <property type="molecule type" value="Genomic_DNA"/>
</dbReference>
<keyword evidence="2" id="KW-1185">Reference proteome</keyword>
<dbReference type="AlphaFoldDB" id="A0AAE7CQV8"/>
<evidence type="ECO:0000313" key="1">
    <source>
        <dbReference type="EMBL" id="QIV96271.1"/>
    </source>
</evidence>